<dbReference type="PANTHER" id="PTHR15954">
    <property type="entry name" value="VACUOLAR PROTEIN SORTING-ASSOCIATED PROTEIN 51 HOMOLOG"/>
    <property type="match status" value="1"/>
</dbReference>
<dbReference type="Pfam" id="PF08700">
    <property type="entry name" value="VPS51_Exo84_N"/>
    <property type="match status" value="1"/>
</dbReference>
<keyword evidence="2" id="KW-0333">Golgi apparatus</keyword>
<accession>A0A4U0UC64</accession>
<name>A0A4U0UC64_9PEZI</name>
<evidence type="ECO:0000313" key="4">
    <source>
        <dbReference type="EMBL" id="TKA32096.1"/>
    </source>
</evidence>
<feature type="compositionally biased region" description="Basic and acidic residues" evidence="3">
    <location>
        <begin position="61"/>
        <end position="81"/>
    </location>
</feature>
<organism evidence="4 5">
    <name type="scientific">Salinomyces thailandicus</name>
    <dbReference type="NCBI Taxonomy" id="706561"/>
    <lineage>
        <taxon>Eukaryota</taxon>
        <taxon>Fungi</taxon>
        <taxon>Dikarya</taxon>
        <taxon>Ascomycota</taxon>
        <taxon>Pezizomycotina</taxon>
        <taxon>Dothideomycetes</taxon>
        <taxon>Dothideomycetidae</taxon>
        <taxon>Mycosphaerellales</taxon>
        <taxon>Teratosphaeriaceae</taxon>
        <taxon>Salinomyces</taxon>
    </lineage>
</organism>
<feature type="region of interest" description="Disordered" evidence="3">
    <location>
        <begin position="1"/>
        <end position="81"/>
    </location>
</feature>
<dbReference type="PANTHER" id="PTHR15954:SF4">
    <property type="entry name" value="VACUOLAR PROTEIN SORTING-ASSOCIATED PROTEIN 51 HOMOLOG"/>
    <property type="match status" value="1"/>
</dbReference>
<dbReference type="GO" id="GO:0005829">
    <property type="term" value="C:cytosol"/>
    <property type="evidence" value="ECO:0007669"/>
    <property type="project" value="GOC"/>
</dbReference>
<dbReference type="GO" id="GO:0032456">
    <property type="term" value="P:endocytic recycling"/>
    <property type="evidence" value="ECO:0007669"/>
    <property type="project" value="TreeGrafter"/>
</dbReference>
<comment type="subunit">
    <text evidence="2">Component of the Golgi-associated retrograde protein (GARP) complex.</text>
</comment>
<evidence type="ECO:0000256" key="2">
    <source>
        <dbReference type="RuleBase" id="RU368010"/>
    </source>
</evidence>
<keyword evidence="2" id="KW-0445">Lipid transport</keyword>
<dbReference type="GO" id="GO:0007030">
    <property type="term" value="P:Golgi organization"/>
    <property type="evidence" value="ECO:0007669"/>
    <property type="project" value="UniProtKB-UniRule"/>
</dbReference>
<protein>
    <recommendedName>
        <fullName evidence="2">Vacuolar protein sorting-associated protein 51 homolog</fullName>
    </recommendedName>
</protein>
<comment type="subcellular location">
    <subcellularLocation>
        <location evidence="2">Golgi apparatus</location>
        <location evidence="2">trans-Golgi network</location>
    </subcellularLocation>
</comment>
<dbReference type="GO" id="GO:1990745">
    <property type="term" value="C:EARP complex"/>
    <property type="evidence" value="ECO:0007669"/>
    <property type="project" value="TreeGrafter"/>
</dbReference>
<dbReference type="EMBL" id="NAJL01000006">
    <property type="protein sequence ID" value="TKA32096.1"/>
    <property type="molecule type" value="Genomic_DNA"/>
</dbReference>
<dbReference type="OrthoDB" id="203678at2759"/>
<sequence>MSTIASPRPSISLSSRRTSTSTTRSASTSQPAASASAAGSVRRNRTALRDYYGLNHAAPADGREKSSLEIEKESDSELDKADFDPEAYVHSLLARDGLEGVLRVEASLVGEIRSLDGEKKALVYDNYSKLIAATDTIRSMREKMDPLTQTSTLVGDIEHISETAVSLSGRLSGPGGIAPASKQTRAQQTVRWALGAPKRLEKLVRDGQKKEAEAEWVEVSALLKRWNAVNGAAEVREACLKALGHEEEG</sequence>
<feature type="compositionally biased region" description="Low complexity" evidence="3">
    <location>
        <begin position="1"/>
        <end position="41"/>
    </location>
</feature>
<dbReference type="Proteomes" id="UP000308549">
    <property type="component" value="Unassembled WGS sequence"/>
</dbReference>
<keyword evidence="2" id="KW-0653">Protein transport</keyword>
<keyword evidence="5" id="KW-1185">Reference proteome</keyword>
<dbReference type="GO" id="GO:0000938">
    <property type="term" value="C:GARP complex"/>
    <property type="evidence" value="ECO:0007669"/>
    <property type="project" value="UniProtKB-UniRule"/>
</dbReference>
<comment type="function">
    <text evidence="2">Acts as component of the GARP complex that is involved in retrograde transport from early and late endosomes to the trans-Golgi network (TGN).</text>
</comment>
<dbReference type="AlphaFoldDB" id="A0A4U0UC64"/>
<dbReference type="GO" id="GO:0006869">
    <property type="term" value="P:lipid transport"/>
    <property type="evidence" value="ECO:0007669"/>
    <property type="project" value="UniProtKB-UniRule"/>
</dbReference>
<dbReference type="GO" id="GO:0016020">
    <property type="term" value="C:membrane"/>
    <property type="evidence" value="ECO:0007669"/>
    <property type="project" value="TreeGrafter"/>
</dbReference>
<comment type="similarity">
    <text evidence="1 2">Belongs to the VPS51 family.</text>
</comment>
<evidence type="ECO:0000256" key="1">
    <source>
        <dbReference type="ARBA" id="ARBA00006080"/>
    </source>
</evidence>
<proteinExistence type="inferred from homology"/>
<keyword evidence="2" id="KW-0813">Transport</keyword>
<dbReference type="GO" id="GO:0048193">
    <property type="term" value="P:Golgi vesicle transport"/>
    <property type="evidence" value="ECO:0007669"/>
    <property type="project" value="TreeGrafter"/>
</dbReference>
<dbReference type="GO" id="GO:0042147">
    <property type="term" value="P:retrograde transport, endosome to Golgi"/>
    <property type="evidence" value="ECO:0007669"/>
    <property type="project" value="UniProtKB-UniRule"/>
</dbReference>
<dbReference type="InterPro" id="IPR014812">
    <property type="entry name" value="Vps51"/>
</dbReference>
<gene>
    <name evidence="4" type="ORF">B0A50_01343</name>
</gene>
<comment type="caution">
    <text evidence="4">The sequence shown here is derived from an EMBL/GenBank/DDBJ whole genome shotgun (WGS) entry which is preliminary data.</text>
</comment>
<dbReference type="GO" id="GO:0015031">
    <property type="term" value="P:protein transport"/>
    <property type="evidence" value="ECO:0007669"/>
    <property type="project" value="UniProtKB-UniRule"/>
</dbReference>
<evidence type="ECO:0000313" key="5">
    <source>
        <dbReference type="Proteomes" id="UP000308549"/>
    </source>
</evidence>
<evidence type="ECO:0000256" key="3">
    <source>
        <dbReference type="SAM" id="MobiDB-lite"/>
    </source>
</evidence>
<reference evidence="4 5" key="1">
    <citation type="submission" date="2017-03" db="EMBL/GenBank/DDBJ databases">
        <title>Genomes of endolithic fungi from Antarctica.</title>
        <authorList>
            <person name="Coleine C."/>
            <person name="Masonjones S."/>
            <person name="Stajich J.E."/>
        </authorList>
    </citation>
    <scope>NUCLEOTIDE SEQUENCE [LARGE SCALE GENOMIC DNA]</scope>
    <source>
        <strain evidence="4 5">CCFEE 6315</strain>
    </source>
</reference>